<name>A0ABS4XFN8_9MICC</name>
<evidence type="ECO:0000313" key="2">
    <source>
        <dbReference type="Proteomes" id="UP001296993"/>
    </source>
</evidence>
<protein>
    <recommendedName>
        <fullName evidence="3">Nuclear transport factor 2 family protein</fullName>
    </recommendedName>
</protein>
<reference evidence="1 2" key="1">
    <citation type="submission" date="2021-03" db="EMBL/GenBank/DDBJ databases">
        <title>Sequencing the genomes of 1000 actinobacteria strains.</title>
        <authorList>
            <person name="Klenk H.-P."/>
        </authorList>
    </citation>
    <scope>NUCLEOTIDE SEQUENCE [LARGE SCALE GENOMIC DNA]</scope>
    <source>
        <strain evidence="1 2">DSM 15797</strain>
    </source>
</reference>
<dbReference type="EMBL" id="JAGIOF010000001">
    <property type="protein sequence ID" value="MBP2387262.1"/>
    <property type="molecule type" value="Genomic_DNA"/>
</dbReference>
<organism evidence="1 2">
    <name type="scientific">Paeniglutamicibacter kerguelensis</name>
    <dbReference type="NCBI Taxonomy" id="254788"/>
    <lineage>
        <taxon>Bacteria</taxon>
        <taxon>Bacillati</taxon>
        <taxon>Actinomycetota</taxon>
        <taxon>Actinomycetes</taxon>
        <taxon>Micrococcales</taxon>
        <taxon>Micrococcaceae</taxon>
        <taxon>Paeniglutamicibacter</taxon>
    </lineage>
</organism>
<sequence>MNPLGRVSTASAALFLLAMTTACVPEAKAELSPTEQAALDAGVSDYANLLSATLEGREYPANTSDKRIAEESFGYMRSTYRNAGMKIADSEVVVIVRDASMQNGQIVANVVVATTMFTKETGAKATEESGFTDPHELTFHPNDSGYALVSDVLAAPPD</sequence>
<dbReference type="PROSITE" id="PS51257">
    <property type="entry name" value="PROKAR_LIPOPROTEIN"/>
    <property type="match status" value="1"/>
</dbReference>
<keyword evidence="2" id="KW-1185">Reference proteome</keyword>
<proteinExistence type="predicted"/>
<dbReference type="Proteomes" id="UP001296993">
    <property type="component" value="Unassembled WGS sequence"/>
</dbReference>
<evidence type="ECO:0000313" key="1">
    <source>
        <dbReference type="EMBL" id="MBP2387262.1"/>
    </source>
</evidence>
<accession>A0ABS4XFN8</accession>
<evidence type="ECO:0008006" key="3">
    <source>
        <dbReference type="Google" id="ProtNLM"/>
    </source>
</evidence>
<comment type="caution">
    <text evidence="1">The sequence shown here is derived from an EMBL/GenBank/DDBJ whole genome shotgun (WGS) entry which is preliminary data.</text>
</comment>
<gene>
    <name evidence="1" type="ORF">JOF47_002773</name>
</gene>
<dbReference type="RefSeq" id="WP_209999443.1">
    <property type="nucleotide sequence ID" value="NZ_BAAAJY010000005.1"/>
</dbReference>